<dbReference type="Proteomes" id="UP000031166">
    <property type="component" value="Unassembled WGS sequence"/>
</dbReference>
<comment type="caution">
    <text evidence="3">The sequence shown here is derived from an EMBL/GenBank/DDBJ whole genome shotgun (WGS) entry which is preliminary data.</text>
</comment>
<sequence>MKSFRSTAAFGAAALVILTSGAAFAGTPSAPSSGAHARPAASARAHHRVSHARTHRAVTPAKKK</sequence>
<dbReference type="RefSeq" id="WP_017505846.1">
    <property type="nucleotide sequence ID" value="NZ_JWSY01000005.1"/>
</dbReference>
<evidence type="ECO:0000256" key="1">
    <source>
        <dbReference type="SAM" id="MobiDB-lite"/>
    </source>
</evidence>
<proteinExistence type="predicted"/>
<dbReference type="GeneID" id="34015058"/>
<protein>
    <submittedName>
        <fullName evidence="3">Uncharacterized protein</fullName>
    </submittedName>
</protein>
<keyword evidence="2" id="KW-0732">Signal</keyword>
<gene>
    <name evidence="3" type="ORF">RM53_04610</name>
</gene>
<feature type="region of interest" description="Disordered" evidence="1">
    <location>
        <begin position="27"/>
        <end position="64"/>
    </location>
</feature>
<evidence type="ECO:0000313" key="4">
    <source>
        <dbReference type="Proteomes" id="UP000031166"/>
    </source>
</evidence>
<feature type="chain" id="PRO_5002102289" evidence="2">
    <location>
        <begin position="26"/>
        <end position="64"/>
    </location>
</feature>
<accession>A0A0B4CTG1</accession>
<feature type="signal peptide" evidence="2">
    <location>
        <begin position="1"/>
        <end position="25"/>
    </location>
</feature>
<organism evidence="3 4">
    <name type="scientific">Brevundimonas nasdae</name>
    <dbReference type="NCBI Taxonomy" id="172043"/>
    <lineage>
        <taxon>Bacteria</taxon>
        <taxon>Pseudomonadati</taxon>
        <taxon>Pseudomonadota</taxon>
        <taxon>Alphaproteobacteria</taxon>
        <taxon>Caulobacterales</taxon>
        <taxon>Caulobacteraceae</taxon>
        <taxon>Brevundimonas</taxon>
    </lineage>
</organism>
<evidence type="ECO:0000313" key="3">
    <source>
        <dbReference type="EMBL" id="KIC59702.1"/>
    </source>
</evidence>
<name>A0A0B4CTG1_9CAUL</name>
<feature type="compositionally biased region" description="Basic residues" evidence="1">
    <location>
        <begin position="44"/>
        <end position="64"/>
    </location>
</feature>
<dbReference type="EMBL" id="JWSY01000005">
    <property type="protein sequence ID" value="KIC59702.1"/>
    <property type="molecule type" value="Genomic_DNA"/>
</dbReference>
<reference evidence="3 4" key="1">
    <citation type="submission" date="2014-12" db="EMBL/GenBank/DDBJ databases">
        <title>Genome sequencing of Brevundimonas nasdae TPW30.</title>
        <authorList>
            <person name="Tan P.W."/>
            <person name="Chan K.-G."/>
        </authorList>
    </citation>
    <scope>NUCLEOTIDE SEQUENCE [LARGE SCALE GENOMIC DNA]</scope>
    <source>
        <strain evidence="3 4">TPW30</strain>
    </source>
</reference>
<dbReference type="STRING" id="172043.RM53_04610"/>
<evidence type="ECO:0000256" key="2">
    <source>
        <dbReference type="SAM" id="SignalP"/>
    </source>
</evidence>
<dbReference type="AlphaFoldDB" id="A0A0B4CTG1"/>
<feature type="compositionally biased region" description="Low complexity" evidence="1">
    <location>
        <begin position="28"/>
        <end position="43"/>
    </location>
</feature>